<evidence type="ECO:0000313" key="12">
    <source>
        <dbReference type="EMBL" id="RLL06942.1"/>
    </source>
</evidence>
<feature type="binding site" evidence="9">
    <location>
        <position position="235"/>
    </location>
    <ligand>
        <name>Mg(2+)</name>
        <dbReference type="ChEBI" id="CHEBI:18420"/>
    </ligand>
</feature>
<protein>
    <recommendedName>
        <fullName evidence="9">tRNA modification GTPase MnmE</fullName>
        <ecNumber evidence="9">3.6.-.-</ecNumber>
    </recommendedName>
</protein>
<dbReference type="SUPFAM" id="SSF116878">
    <property type="entry name" value="TrmE connector domain"/>
    <property type="match status" value="1"/>
</dbReference>
<feature type="binding site" evidence="9">
    <location>
        <position position="256"/>
    </location>
    <ligand>
        <name>Mg(2+)</name>
        <dbReference type="ChEBI" id="CHEBI:18420"/>
    </ligand>
</feature>
<dbReference type="Proteomes" id="UP000276301">
    <property type="component" value="Unassembled WGS sequence"/>
</dbReference>
<comment type="function">
    <text evidence="9">Exhibits a very high intrinsic GTPase hydrolysis rate. Involved in the addition of a carboxymethylaminomethyl (cmnm) group at the wobble position (U34) of certain tRNAs, forming tRNA-cmnm(5)s(2)U34.</text>
</comment>
<evidence type="ECO:0000259" key="11">
    <source>
        <dbReference type="PROSITE" id="PS51709"/>
    </source>
</evidence>
<dbReference type="InterPro" id="IPR025867">
    <property type="entry name" value="MnmE_helical"/>
</dbReference>
<dbReference type="InterPro" id="IPR027266">
    <property type="entry name" value="TrmE/GcvT-like"/>
</dbReference>
<evidence type="ECO:0000256" key="1">
    <source>
        <dbReference type="ARBA" id="ARBA00011043"/>
    </source>
</evidence>
<dbReference type="GO" id="GO:0042802">
    <property type="term" value="F:identical protein binding"/>
    <property type="evidence" value="ECO:0007669"/>
    <property type="project" value="UniProtKB-ARBA"/>
</dbReference>
<keyword evidence="5 9" id="KW-0378">Hydrolase</keyword>
<dbReference type="InterPro" id="IPR027417">
    <property type="entry name" value="P-loop_NTPase"/>
</dbReference>
<dbReference type="CDD" id="cd14858">
    <property type="entry name" value="TrmE_N"/>
    <property type="match status" value="1"/>
</dbReference>
<keyword evidence="3 9" id="KW-0479">Metal-binding</keyword>
<evidence type="ECO:0000256" key="9">
    <source>
        <dbReference type="HAMAP-Rule" id="MF_00379"/>
    </source>
</evidence>
<dbReference type="FunFam" id="3.30.1360.120:FF:000003">
    <property type="entry name" value="tRNA modification GTPase MnmE"/>
    <property type="match status" value="1"/>
</dbReference>
<evidence type="ECO:0000256" key="4">
    <source>
        <dbReference type="ARBA" id="ARBA00022741"/>
    </source>
</evidence>
<dbReference type="PROSITE" id="PS51709">
    <property type="entry name" value="G_TRME"/>
    <property type="match status" value="1"/>
</dbReference>
<evidence type="ECO:0000256" key="2">
    <source>
        <dbReference type="ARBA" id="ARBA00022694"/>
    </source>
</evidence>
<sequence length="456" mass="47906">MQSMDTIAAVATPLGTGGIGVVRLSGPEAAAVADRVVRLAGGKTVAGMKGYTCAYGRAGDADGEIDEAVVTLFRAPRSFTGEEVVEIAVHGGVYLVNRLLRACVAAGARPALAGEFTRRAFLNGKLDLTQAEAVADLISAEGRQAARAALSARDGALYRRAEAAADALTGYAAHLAAWIDYPEEEIAEVDPAKLGGGLRRCEGDLAGLLGTYDTGRIIREGISAAIVGRPNVGKSTLMNLLAGHARSIVTDIAGTTRDIVSDTIRLGEIVLHLSDTAGIRGTDDPVERAGVDLAVGELARAQLVLAVFDGSDALDENDLRVIRCCKDAVCIALVNKNDLPQRLDMEVIRENFAHIVTLSAKSAEGADALKKKIEELFLLERFDPSAAVVANERQRAAVADALAEVREAADALEAGVSYDAVCVCIERAVDALLTLTGRRATQEVVDQVFSRFCVGK</sequence>
<comment type="caution">
    <text evidence="12">The sequence shown here is derived from an EMBL/GenBank/DDBJ whole genome shotgun (WGS) entry which is preliminary data.</text>
</comment>
<dbReference type="PANTHER" id="PTHR42714:SF2">
    <property type="entry name" value="TRNA MODIFICATION GTPASE GTPBP3, MITOCHONDRIAL"/>
    <property type="match status" value="1"/>
</dbReference>
<dbReference type="Gene3D" id="3.30.1360.120">
    <property type="entry name" value="Probable tRNA modification gtpase trme, domain 1"/>
    <property type="match status" value="1"/>
</dbReference>
<dbReference type="InterPro" id="IPR006073">
    <property type="entry name" value="GTP-bd"/>
</dbReference>
<keyword evidence="7 9" id="KW-0630">Potassium</keyword>
<organism evidence="12 13">
    <name type="scientific">Anaerotruncus massiliensis</name>
    <name type="common">ex Liu et al. 2021</name>
    <dbReference type="NCBI Taxonomy" id="2321404"/>
    <lineage>
        <taxon>Bacteria</taxon>
        <taxon>Bacillati</taxon>
        <taxon>Bacillota</taxon>
        <taxon>Clostridia</taxon>
        <taxon>Eubacteriales</taxon>
        <taxon>Oscillospiraceae</taxon>
        <taxon>Anaerotruncus</taxon>
    </lineage>
</organism>
<feature type="binding site" evidence="9">
    <location>
        <position position="250"/>
    </location>
    <ligand>
        <name>K(+)</name>
        <dbReference type="ChEBI" id="CHEBI:29103"/>
    </ligand>
</feature>
<evidence type="ECO:0000256" key="3">
    <source>
        <dbReference type="ARBA" id="ARBA00022723"/>
    </source>
</evidence>
<dbReference type="HAMAP" id="MF_00379">
    <property type="entry name" value="GTPase_MnmE"/>
    <property type="match status" value="1"/>
</dbReference>
<comment type="caution">
    <text evidence="9">Lacks conserved residue(s) required for the propagation of feature annotation.</text>
</comment>
<dbReference type="SUPFAM" id="SSF103025">
    <property type="entry name" value="Folate-binding domain"/>
    <property type="match status" value="1"/>
</dbReference>
<dbReference type="GO" id="GO:0030488">
    <property type="term" value="P:tRNA methylation"/>
    <property type="evidence" value="ECO:0007669"/>
    <property type="project" value="TreeGrafter"/>
</dbReference>
<evidence type="ECO:0000256" key="5">
    <source>
        <dbReference type="ARBA" id="ARBA00022801"/>
    </source>
</evidence>
<feature type="binding site" evidence="9">
    <location>
        <position position="255"/>
    </location>
    <ligand>
        <name>K(+)</name>
        <dbReference type="ChEBI" id="CHEBI:29103"/>
    </ligand>
</feature>
<dbReference type="InterPro" id="IPR018948">
    <property type="entry name" value="GTP-bd_TrmE_N"/>
</dbReference>
<dbReference type="GO" id="GO:0005829">
    <property type="term" value="C:cytosol"/>
    <property type="evidence" value="ECO:0007669"/>
    <property type="project" value="TreeGrafter"/>
</dbReference>
<feature type="binding site" evidence="9">
    <location>
        <position position="456"/>
    </location>
    <ligand>
        <name>(6S)-5-formyl-5,6,7,8-tetrahydrofolate</name>
        <dbReference type="ChEBI" id="CHEBI:57457"/>
    </ligand>
</feature>
<feature type="binding site" evidence="9">
    <location>
        <position position="231"/>
    </location>
    <ligand>
        <name>K(+)</name>
        <dbReference type="ChEBI" id="CHEBI:29103"/>
    </ligand>
</feature>
<evidence type="ECO:0000256" key="7">
    <source>
        <dbReference type="ARBA" id="ARBA00022958"/>
    </source>
</evidence>
<comment type="subcellular location">
    <subcellularLocation>
        <location evidence="9">Cytoplasm</location>
    </subcellularLocation>
</comment>
<keyword evidence="6 9" id="KW-0460">Magnesium</keyword>
<keyword evidence="13" id="KW-1185">Reference proteome</keyword>
<dbReference type="PANTHER" id="PTHR42714">
    <property type="entry name" value="TRNA MODIFICATION GTPASE GTPBP3"/>
    <property type="match status" value="1"/>
</dbReference>
<dbReference type="GO" id="GO:0003924">
    <property type="term" value="F:GTPase activity"/>
    <property type="evidence" value="ECO:0007669"/>
    <property type="project" value="UniProtKB-UniRule"/>
</dbReference>
<evidence type="ECO:0000256" key="6">
    <source>
        <dbReference type="ARBA" id="ARBA00022842"/>
    </source>
</evidence>
<feature type="binding site" evidence="9">
    <location>
        <position position="23"/>
    </location>
    <ligand>
        <name>(6S)-5-formyl-5,6,7,8-tetrahydrofolate</name>
        <dbReference type="ChEBI" id="CHEBI:57457"/>
    </ligand>
</feature>
<dbReference type="RefSeq" id="WP_121587692.1">
    <property type="nucleotide sequence ID" value="NZ_RCHT01000053.1"/>
</dbReference>
<dbReference type="SUPFAM" id="SSF52540">
    <property type="entry name" value="P-loop containing nucleoside triphosphate hydrolases"/>
    <property type="match status" value="1"/>
</dbReference>
<keyword evidence="8 9" id="KW-0342">GTP-binding</keyword>
<dbReference type="GO" id="GO:0005525">
    <property type="term" value="F:GTP binding"/>
    <property type="evidence" value="ECO:0007669"/>
    <property type="project" value="UniProtKB-UniRule"/>
</dbReference>
<feature type="binding site" evidence="9">
    <location>
        <begin position="231"/>
        <end position="236"/>
    </location>
    <ligand>
        <name>GTP</name>
        <dbReference type="ChEBI" id="CHEBI:37565"/>
    </ligand>
</feature>
<evidence type="ECO:0000256" key="10">
    <source>
        <dbReference type="RuleBase" id="RU003313"/>
    </source>
</evidence>
<dbReference type="NCBIfam" id="TIGR00231">
    <property type="entry name" value="small_GTP"/>
    <property type="match status" value="1"/>
</dbReference>
<name>A0A498CIW9_9FIRM</name>
<dbReference type="Pfam" id="PF12631">
    <property type="entry name" value="MnmE_helical"/>
    <property type="match status" value="1"/>
</dbReference>
<dbReference type="GO" id="GO:0002098">
    <property type="term" value="P:tRNA wobble uridine modification"/>
    <property type="evidence" value="ECO:0007669"/>
    <property type="project" value="TreeGrafter"/>
</dbReference>
<gene>
    <name evidence="9 12" type="primary">mnmE</name>
    <name evidence="9" type="synonym">trmE</name>
    <name evidence="12" type="ORF">D4A47_13565</name>
</gene>
<keyword evidence="2 9" id="KW-0819">tRNA processing</keyword>
<feature type="binding site" evidence="9">
    <location>
        <position position="125"/>
    </location>
    <ligand>
        <name>(6S)-5-formyl-5,6,7,8-tetrahydrofolate</name>
        <dbReference type="ChEBI" id="CHEBI:57457"/>
    </ligand>
</feature>
<dbReference type="InterPro" id="IPR005225">
    <property type="entry name" value="Small_GTP-bd"/>
</dbReference>
<dbReference type="InterPro" id="IPR027368">
    <property type="entry name" value="MnmE_dom2"/>
</dbReference>
<dbReference type="Pfam" id="PF01926">
    <property type="entry name" value="MMR_HSR1"/>
    <property type="match status" value="1"/>
</dbReference>
<keyword evidence="9" id="KW-0963">Cytoplasm</keyword>
<comment type="similarity">
    <text evidence="1 9 10">Belongs to the TRAFAC class TrmE-Era-EngA-EngB-Septin-like GTPase superfamily. TrmE GTPase family.</text>
</comment>
<accession>A0A498CIW9</accession>
<dbReference type="EC" id="3.6.-.-" evidence="9"/>
<dbReference type="InterPro" id="IPR031168">
    <property type="entry name" value="G_TrmE"/>
</dbReference>
<dbReference type="InterPro" id="IPR004520">
    <property type="entry name" value="GTPase_MnmE"/>
</dbReference>
<dbReference type="AlphaFoldDB" id="A0A498CIW9"/>
<dbReference type="CDD" id="cd04164">
    <property type="entry name" value="trmE"/>
    <property type="match status" value="1"/>
</dbReference>
<evidence type="ECO:0000256" key="8">
    <source>
        <dbReference type="ARBA" id="ARBA00023134"/>
    </source>
</evidence>
<dbReference type="Gene3D" id="3.40.50.300">
    <property type="entry name" value="P-loop containing nucleotide triphosphate hydrolases"/>
    <property type="match status" value="1"/>
</dbReference>
<evidence type="ECO:0000313" key="13">
    <source>
        <dbReference type="Proteomes" id="UP000276301"/>
    </source>
</evidence>
<dbReference type="Gene3D" id="1.20.120.430">
    <property type="entry name" value="tRNA modification GTPase MnmE domain 2"/>
    <property type="match status" value="1"/>
</dbReference>
<dbReference type="EMBL" id="RCHT01000053">
    <property type="protein sequence ID" value="RLL06942.1"/>
    <property type="molecule type" value="Genomic_DNA"/>
</dbReference>
<feature type="binding site" evidence="9">
    <location>
        <position position="86"/>
    </location>
    <ligand>
        <name>(6S)-5-formyl-5,6,7,8-tetrahydrofolate</name>
        <dbReference type="ChEBI" id="CHEBI:57457"/>
    </ligand>
</feature>
<dbReference type="GO" id="GO:0046872">
    <property type="term" value="F:metal ion binding"/>
    <property type="evidence" value="ECO:0007669"/>
    <property type="project" value="UniProtKB-KW"/>
</dbReference>
<dbReference type="NCBIfam" id="TIGR00450">
    <property type="entry name" value="mnmE_trmE_thdF"/>
    <property type="match status" value="1"/>
</dbReference>
<feature type="binding site" evidence="9">
    <location>
        <position position="252"/>
    </location>
    <ligand>
        <name>K(+)</name>
        <dbReference type="ChEBI" id="CHEBI:29103"/>
    </ligand>
</feature>
<dbReference type="Pfam" id="PF10396">
    <property type="entry name" value="TrmE_N"/>
    <property type="match status" value="1"/>
</dbReference>
<comment type="subunit">
    <text evidence="9">Homodimer. Heterotetramer of two MnmE and two MnmG subunits.</text>
</comment>
<keyword evidence="4 9" id="KW-0547">Nucleotide-binding</keyword>
<feature type="domain" description="TrmE-type G" evidence="11">
    <location>
        <begin position="221"/>
        <end position="378"/>
    </location>
</feature>
<reference evidence="12 13" key="1">
    <citation type="submission" date="2018-10" db="EMBL/GenBank/DDBJ databases">
        <title>Anaerotruncus faecis sp. nov., isolated from human feces.</title>
        <authorList>
            <person name="Wang Y.-J."/>
        </authorList>
    </citation>
    <scope>NUCLEOTIDE SEQUENCE [LARGE SCALE GENOMIC DNA]</scope>
    <source>
        <strain evidence="12 13">22A2-44</strain>
    </source>
</reference>
<comment type="cofactor">
    <cofactor evidence="9">
        <name>K(+)</name>
        <dbReference type="ChEBI" id="CHEBI:29103"/>
    </cofactor>
    <text evidence="9">Binds 1 potassium ion per subunit.</text>
</comment>
<feature type="binding site" evidence="9">
    <location>
        <begin position="250"/>
        <end position="256"/>
    </location>
    <ligand>
        <name>GTP</name>
        <dbReference type="ChEBI" id="CHEBI:37565"/>
    </ligand>
</feature>
<proteinExistence type="inferred from homology"/>
<feature type="binding site" evidence="9">
    <location>
        <begin position="275"/>
        <end position="278"/>
    </location>
    <ligand>
        <name>GTP</name>
        <dbReference type="ChEBI" id="CHEBI:37565"/>
    </ligand>
</feature>